<dbReference type="PATRIC" id="fig|1048808.3.peg.2666"/>
<evidence type="ECO:0000313" key="3">
    <source>
        <dbReference type="EMBL" id="EGV50366.1"/>
    </source>
</evidence>
<feature type="region of interest" description="Disordered" evidence="1">
    <location>
        <begin position="78"/>
        <end position="126"/>
    </location>
</feature>
<gene>
    <name evidence="3" type="ORF">Rifp1Sym_dh00070</name>
</gene>
<feature type="chain" id="PRO_5003427917" description="Chromosome partitioning protein ParB" evidence="2">
    <location>
        <begin position="45"/>
        <end position="126"/>
    </location>
</feature>
<reference evidence="3" key="1">
    <citation type="journal article" date="2011" name="ISME J.">
        <title>The endosymbionts of the deep-sea tubeworms Riftia pachyptila and Tevnia jerichonana share an identical physiology as revealed by proteogenomic analyses.</title>
        <authorList>
            <person name="Gardebrecht A."/>
            <person name="Markert S."/>
            <person name="Felbeck H."/>
            <person name="Thuermer A."/>
            <person name="Albrecht D."/>
            <person name="Wollherr A."/>
            <person name="Kabisch J."/>
            <person name="Lehmann R."/>
            <person name="Daniel R."/>
            <person name="Liesegang H."/>
            <person name="Hecker M."/>
            <person name="Sievert S.M."/>
            <person name="Schweder T."/>
        </authorList>
    </citation>
    <scope>NUCLEOTIDE SEQUENCE [LARGE SCALE GENOMIC DNA]</scope>
</reference>
<protein>
    <recommendedName>
        <fullName evidence="5">Chromosome partitioning protein ParB</fullName>
    </recommendedName>
</protein>
<proteinExistence type="predicted"/>
<feature type="compositionally biased region" description="Basic residues" evidence="1">
    <location>
        <begin position="117"/>
        <end position="126"/>
    </location>
</feature>
<keyword evidence="2" id="KW-0732">Signal</keyword>
<organism evidence="3 4">
    <name type="scientific">endosymbiont of Riftia pachyptila</name>
    <name type="common">vent Ph05</name>
    <dbReference type="NCBI Taxonomy" id="1048808"/>
    <lineage>
        <taxon>Bacteria</taxon>
        <taxon>Pseudomonadati</taxon>
        <taxon>Pseudomonadota</taxon>
        <taxon>Gammaproteobacteria</taxon>
        <taxon>sulfur-oxidizing symbionts</taxon>
    </lineage>
</organism>
<feature type="signal peptide" evidence="2">
    <location>
        <begin position="1"/>
        <end position="44"/>
    </location>
</feature>
<evidence type="ECO:0000313" key="4">
    <source>
        <dbReference type="Proteomes" id="UP000004491"/>
    </source>
</evidence>
<dbReference type="AlphaFoldDB" id="G2DG87"/>
<keyword evidence="4" id="KW-1185">Reference proteome</keyword>
<dbReference type="Proteomes" id="UP000004491">
    <property type="component" value="Unassembled WGS sequence"/>
</dbReference>
<evidence type="ECO:0008006" key="5">
    <source>
        <dbReference type="Google" id="ProtNLM"/>
    </source>
</evidence>
<accession>G2DG87</accession>
<dbReference type="EMBL" id="AFOC01000087">
    <property type="protein sequence ID" value="EGV50366.1"/>
    <property type="molecule type" value="Genomic_DNA"/>
</dbReference>
<comment type="caution">
    <text evidence="3">The sequence shown here is derived from an EMBL/GenBank/DDBJ whole genome shotgun (WGS) entry which is preliminary data.</text>
</comment>
<evidence type="ECO:0000256" key="2">
    <source>
        <dbReference type="SAM" id="SignalP"/>
    </source>
</evidence>
<evidence type="ECO:0000256" key="1">
    <source>
        <dbReference type="SAM" id="MobiDB-lite"/>
    </source>
</evidence>
<name>G2DG87_9GAMM</name>
<sequence>MMVNDVYGLTKRKIRMKKMSSHLKGFAVATLVVALALFHSAAMASSCKGLSQSKCSANAACSWVKSYKTKSGKKVDAYCRAKPGKSKKVTGSSSSGEKASKAKHPSTSGKAKTSKDGKKKSDKSKK</sequence>